<feature type="compositionally biased region" description="Low complexity" evidence="1">
    <location>
        <begin position="94"/>
        <end position="105"/>
    </location>
</feature>
<dbReference type="Proteomes" id="UP001431217">
    <property type="component" value="Unassembled WGS sequence"/>
</dbReference>
<feature type="region of interest" description="Disordered" evidence="1">
    <location>
        <begin position="87"/>
        <end position="268"/>
    </location>
</feature>
<feature type="compositionally biased region" description="Basic and acidic residues" evidence="1">
    <location>
        <begin position="232"/>
        <end position="241"/>
    </location>
</feature>
<sequence length="323" mass="34023">MSIDPRLPAEREPLTPEERELAQRLSRLGPSAGPPSSVDARILAAAHDAVASRPRPKPGSARRWPVALGVAASLVLAVGIAWRLRPLPEPPQMRAPAARSAATATVKGPAPAPEYDADVSIQAVPEQAVPEQAEQAPASAESRQDAVTQAPKRDSVPAPQEPPTAIDESRAMEVQAPAPAAPPPPPAPAAAAMAPPAANDLSAADAVMPAEQEAAGAARAKSAASNAQRAAEAPELRREAQAFEDMPIVDADSASDAGDEPPAYANSPEVREAWLRRVRELIAEGNLQQAHDSLHEFQRRYPGQPLPDDLQRFQQTKTDPILP</sequence>
<evidence type="ECO:0000313" key="3">
    <source>
        <dbReference type="Proteomes" id="UP001431217"/>
    </source>
</evidence>
<name>A0ABT0MGJ2_9GAMM</name>
<feature type="compositionally biased region" description="Polar residues" evidence="1">
    <location>
        <begin position="312"/>
        <end position="323"/>
    </location>
</feature>
<feature type="compositionally biased region" description="Pro residues" evidence="1">
    <location>
        <begin position="179"/>
        <end position="188"/>
    </location>
</feature>
<keyword evidence="3" id="KW-1185">Reference proteome</keyword>
<feature type="region of interest" description="Disordered" evidence="1">
    <location>
        <begin position="293"/>
        <end position="323"/>
    </location>
</feature>
<proteinExistence type="predicted"/>
<protein>
    <recommendedName>
        <fullName evidence="4">Peptidoglycan-binding protein</fullName>
    </recommendedName>
</protein>
<dbReference type="EMBL" id="JAMBEP010000001">
    <property type="protein sequence ID" value="MCL1633987.1"/>
    <property type="molecule type" value="Genomic_DNA"/>
</dbReference>
<reference evidence="2 3" key="1">
    <citation type="submission" date="2022-05" db="EMBL/GenBank/DDBJ databases">
        <title>Luteimonas sp. SX5, whole genome shotgun sequencing project.</title>
        <authorList>
            <person name="Zhao G."/>
            <person name="Shen L."/>
        </authorList>
    </citation>
    <scope>NUCLEOTIDE SEQUENCE [LARGE SCALE GENOMIC DNA]</scope>
    <source>
        <strain evidence="2 3">SX5</strain>
    </source>
</reference>
<organism evidence="2 3">
    <name type="scientific">Luteimonas galliterrae</name>
    <dbReference type="NCBI Taxonomy" id="2940486"/>
    <lineage>
        <taxon>Bacteria</taxon>
        <taxon>Pseudomonadati</taxon>
        <taxon>Pseudomonadota</taxon>
        <taxon>Gammaproteobacteria</taxon>
        <taxon>Lysobacterales</taxon>
        <taxon>Lysobacteraceae</taxon>
        <taxon>Luteimonas</taxon>
    </lineage>
</organism>
<gene>
    <name evidence="2" type="ORF">M2650_04935</name>
</gene>
<feature type="compositionally biased region" description="Low complexity" evidence="1">
    <location>
        <begin position="209"/>
        <end position="231"/>
    </location>
</feature>
<feature type="region of interest" description="Disordered" evidence="1">
    <location>
        <begin position="1"/>
        <end position="40"/>
    </location>
</feature>
<feature type="compositionally biased region" description="Low complexity" evidence="1">
    <location>
        <begin position="122"/>
        <end position="141"/>
    </location>
</feature>
<comment type="caution">
    <text evidence="2">The sequence shown here is derived from an EMBL/GenBank/DDBJ whole genome shotgun (WGS) entry which is preliminary data.</text>
</comment>
<feature type="compositionally biased region" description="Low complexity" evidence="1">
    <location>
        <begin position="189"/>
        <end position="198"/>
    </location>
</feature>
<evidence type="ECO:0008006" key="4">
    <source>
        <dbReference type="Google" id="ProtNLM"/>
    </source>
</evidence>
<dbReference type="RefSeq" id="WP_249471974.1">
    <property type="nucleotide sequence ID" value="NZ_JAMBEP010000001.1"/>
</dbReference>
<feature type="compositionally biased region" description="Basic and acidic residues" evidence="1">
    <location>
        <begin position="7"/>
        <end position="22"/>
    </location>
</feature>
<accession>A0ABT0MGJ2</accession>
<evidence type="ECO:0000313" key="2">
    <source>
        <dbReference type="EMBL" id="MCL1633987.1"/>
    </source>
</evidence>
<evidence type="ECO:0000256" key="1">
    <source>
        <dbReference type="SAM" id="MobiDB-lite"/>
    </source>
</evidence>